<reference evidence="2" key="3">
    <citation type="submission" date="2025-09" db="UniProtKB">
        <authorList>
            <consortium name="Ensembl"/>
        </authorList>
    </citation>
    <scope>IDENTIFICATION</scope>
</reference>
<proteinExistence type="predicted"/>
<evidence type="ECO:0000313" key="2">
    <source>
        <dbReference type="Ensembl" id="ENSPMRP00000027516.1"/>
    </source>
</evidence>
<reference evidence="2" key="2">
    <citation type="submission" date="2025-08" db="UniProtKB">
        <authorList>
            <consortium name="Ensembl"/>
        </authorList>
    </citation>
    <scope>IDENTIFICATION</scope>
</reference>
<protein>
    <submittedName>
        <fullName evidence="2">Uncharacterized protein</fullName>
    </submittedName>
</protein>
<reference evidence="2 3" key="1">
    <citation type="journal article" date="2019" name="Proc. Natl. Acad. Sci. U.S.A.">
        <title>Regulatory changes in pterin and carotenoid genes underlie balanced color polymorphisms in the wall lizard.</title>
        <authorList>
            <person name="Andrade P."/>
            <person name="Pinho C."/>
            <person name="Perez I de Lanuza G."/>
            <person name="Afonso S."/>
            <person name="Brejcha J."/>
            <person name="Rubin C.J."/>
            <person name="Wallerman O."/>
            <person name="Pereira P."/>
            <person name="Sabatino S.J."/>
            <person name="Bellati A."/>
            <person name="Pellitteri-Rosa D."/>
            <person name="Bosakova Z."/>
            <person name="Bunikis I."/>
            <person name="Carretero M.A."/>
            <person name="Feiner N."/>
            <person name="Marsik P."/>
            <person name="Pauperio F."/>
            <person name="Salvi D."/>
            <person name="Soler L."/>
            <person name="While G.M."/>
            <person name="Uller T."/>
            <person name="Font E."/>
            <person name="Andersson L."/>
            <person name="Carneiro M."/>
        </authorList>
    </citation>
    <scope>NUCLEOTIDE SEQUENCE</scope>
</reference>
<dbReference type="Ensembl" id="ENSPMRT00000029182.1">
    <property type="protein sequence ID" value="ENSPMRP00000027516.1"/>
    <property type="gene ID" value="ENSPMRG00000017748.1"/>
</dbReference>
<organism evidence="2 3">
    <name type="scientific">Podarcis muralis</name>
    <name type="common">Wall lizard</name>
    <name type="synonym">Lacerta muralis</name>
    <dbReference type="NCBI Taxonomy" id="64176"/>
    <lineage>
        <taxon>Eukaryota</taxon>
        <taxon>Metazoa</taxon>
        <taxon>Chordata</taxon>
        <taxon>Craniata</taxon>
        <taxon>Vertebrata</taxon>
        <taxon>Euteleostomi</taxon>
        <taxon>Lepidosauria</taxon>
        <taxon>Squamata</taxon>
        <taxon>Bifurcata</taxon>
        <taxon>Unidentata</taxon>
        <taxon>Episquamata</taxon>
        <taxon>Laterata</taxon>
        <taxon>Lacertibaenia</taxon>
        <taxon>Lacertidae</taxon>
        <taxon>Podarcis</taxon>
    </lineage>
</organism>
<evidence type="ECO:0000256" key="1">
    <source>
        <dbReference type="SAM" id="MobiDB-lite"/>
    </source>
</evidence>
<evidence type="ECO:0000313" key="3">
    <source>
        <dbReference type="Proteomes" id="UP000472272"/>
    </source>
</evidence>
<keyword evidence="3" id="KW-1185">Reference proteome</keyword>
<feature type="region of interest" description="Disordered" evidence="1">
    <location>
        <begin position="54"/>
        <end position="78"/>
    </location>
</feature>
<accession>A0A670JSV6</accession>
<dbReference type="AlphaFoldDB" id="A0A670JSV6"/>
<name>A0A670JSV6_PODMU</name>
<dbReference type="Proteomes" id="UP000472272">
    <property type="component" value="Chromosome 16"/>
</dbReference>
<sequence length="78" mass="8440">LPVAGRSENDWRSANFRQKLQQDMGRLAAMPPTVACSPPDFGPHHVPSSLRKGALCKAGQAPSQPQQDMRWAGIPGPH</sequence>